<dbReference type="PANTHER" id="PTHR35851">
    <property type="entry name" value="CELL DIVISION PROTEIN FTSQ"/>
    <property type="match status" value="1"/>
</dbReference>
<evidence type="ECO:0000256" key="8">
    <source>
        <dbReference type="ARBA" id="ARBA00023306"/>
    </source>
</evidence>
<accession>A0A0F9AKV0</accession>
<evidence type="ECO:0000256" key="3">
    <source>
        <dbReference type="ARBA" id="ARBA00022519"/>
    </source>
</evidence>
<keyword evidence="8" id="KW-0131">Cell cycle</keyword>
<reference evidence="11" key="1">
    <citation type="journal article" date="2015" name="Nature">
        <title>Complex archaea that bridge the gap between prokaryotes and eukaryotes.</title>
        <authorList>
            <person name="Spang A."/>
            <person name="Saw J.H."/>
            <person name="Jorgensen S.L."/>
            <person name="Zaremba-Niedzwiedzka K."/>
            <person name="Martijn J."/>
            <person name="Lind A.E."/>
            <person name="van Eijk R."/>
            <person name="Schleper C."/>
            <person name="Guy L."/>
            <person name="Ettema T.J."/>
        </authorList>
    </citation>
    <scope>NUCLEOTIDE SEQUENCE</scope>
</reference>
<evidence type="ECO:0000256" key="1">
    <source>
        <dbReference type="ARBA" id="ARBA00004370"/>
    </source>
</evidence>
<evidence type="ECO:0000256" key="5">
    <source>
        <dbReference type="ARBA" id="ARBA00022692"/>
    </source>
</evidence>
<evidence type="ECO:0000256" key="2">
    <source>
        <dbReference type="ARBA" id="ARBA00022475"/>
    </source>
</evidence>
<dbReference type="Gene3D" id="3.10.20.310">
    <property type="entry name" value="membrane protein fhac"/>
    <property type="match status" value="1"/>
</dbReference>
<keyword evidence="7 9" id="KW-0472">Membrane</keyword>
<sequence>MKWVRYGAFGIKAAAGIGMLLLISYAFILGHDVITQCDFFRAKNISVQGNHRLSDSEILRQAQVNTESNILSINLQVTRKRLLAHPWIAESEIRRELPDAMAIKITEHKPLAIVDLGRKFIISTRGEIFKTWSPTDDDTLPVINGLEFFDLDEPGKPRSLPFGAVMEVFQLGSKLNSILPTRFINSVFVDREIGITICAFEKNQTIKLGFHDYPEKYERLKEILFQMKNLKDIKDFDSIDLNNLERIVVNPIRIKSSAKDQREV</sequence>
<dbReference type="PROSITE" id="PS51779">
    <property type="entry name" value="POTRA"/>
    <property type="match status" value="1"/>
</dbReference>
<keyword evidence="4" id="KW-0132">Cell division</keyword>
<evidence type="ECO:0000256" key="6">
    <source>
        <dbReference type="ARBA" id="ARBA00022989"/>
    </source>
</evidence>
<feature type="domain" description="POTRA" evidence="10">
    <location>
        <begin position="40"/>
        <end position="108"/>
    </location>
</feature>
<dbReference type="Pfam" id="PF03799">
    <property type="entry name" value="FtsQ_DivIB_C"/>
    <property type="match status" value="1"/>
</dbReference>
<dbReference type="InterPro" id="IPR034746">
    <property type="entry name" value="POTRA"/>
</dbReference>
<keyword evidence="5 9" id="KW-0812">Transmembrane</keyword>
<keyword evidence="2" id="KW-1003">Cell membrane</keyword>
<evidence type="ECO:0000256" key="4">
    <source>
        <dbReference type="ARBA" id="ARBA00022618"/>
    </source>
</evidence>
<comment type="caution">
    <text evidence="11">The sequence shown here is derived from an EMBL/GenBank/DDBJ whole genome shotgun (WGS) entry which is preliminary data.</text>
</comment>
<evidence type="ECO:0000259" key="10">
    <source>
        <dbReference type="PROSITE" id="PS51779"/>
    </source>
</evidence>
<dbReference type="Pfam" id="PF08478">
    <property type="entry name" value="POTRA_1"/>
    <property type="match status" value="1"/>
</dbReference>
<dbReference type="AlphaFoldDB" id="A0A0F9AKV0"/>
<dbReference type="GO" id="GO:0016020">
    <property type="term" value="C:membrane"/>
    <property type="evidence" value="ECO:0007669"/>
    <property type="project" value="UniProtKB-SubCell"/>
</dbReference>
<dbReference type="EMBL" id="LAZR01042231">
    <property type="protein sequence ID" value="KKL10025.1"/>
    <property type="molecule type" value="Genomic_DNA"/>
</dbReference>
<evidence type="ECO:0000256" key="9">
    <source>
        <dbReference type="SAM" id="Phobius"/>
    </source>
</evidence>
<protein>
    <recommendedName>
        <fullName evidence="10">POTRA domain-containing protein</fullName>
    </recommendedName>
</protein>
<organism evidence="11">
    <name type="scientific">marine sediment metagenome</name>
    <dbReference type="NCBI Taxonomy" id="412755"/>
    <lineage>
        <taxon>unclassified sequences</taxon>
        <taxon>metagenomes</taxon>
        <taxon>ecological metagenomes</taxon>
    </lineage>
</organism>
<dbReference type="GO" id="GO:0090529">
    <property type="term" value="P:cell septum assembly"/>
    <property type="evidence" value="ECO:0007669"/>
    <property type="project" value="InterPro"/>
</dbReference>
<dbReference type="PANTHER" id="PTHR35851:SF1">
    <property type="entry name" value="CELL DIVISION PROTEIN FTSQ"/>
    <property type="match status" value="1"/>
</dbReference>
<name>A0A0F9AKV0_9ZZZZ</name>
<dbReference type="InterPro" id="IPR026579">
    <property type="entry name" value="FtsQ"/>
</dbReference>
<comment type="subcellular location">
    <subcellularLocation>
        <location evidence="1">Membrane</location>
    </subcellularLocation>
</comment>
<keyword evidence="3" id="KW-0997">Cell inner membrane</keyword>
<gene>
    <name evidence="11" type="ORF">LCGC14_2559970</name>
</gene>
<dbReference type="InterPro" id="IPR005548">
    <property type="entry name" value="Cell_div_FtsQ/DivIB_C"/>
</dbReference>
<evidence type="ECO:0000256" key="7">
    <source>
        <dbReference type="ARBA" id="ARBA00023136"/>
    </source>
</evidence>
<dbReference type="InterPro" id="IPR013685">
    <property type="entry name" value="POTRA_FtsQ_type"/>
</dbReference>
<feature type="transmembrane region" description="Helical" evidence="9">
    <location>
        <begin position="7"/>
        <end position="28"/>
    </location>
</feature>
<evidence type="ECO:0000313" key="11">
    <source>
        <dbReference type="EMBL" id="KKL10025.1"/>
    </source>
</evidence>
<proteinExistence type="predicted"/>
<keyword evidence="6 9" id="KW-1133">Transmembrane helix</keyword>